<feature type="compositionally biased region" description="Low complexity" evidence="2">
    <location>
        <begin position="9"/>
        <end position="40"/>
    </location>
</feature>
<evidence type="ECO:0000256" key="1">
    <source>
        <dbReference type="ARBA" id="ARBA00023002"/>
    </source>
</evidence>
<feature type="transmembrane region" description="Helical" evidence="3">
    <location>
        <begin position="227"/>
        <end position="247"/>
    </location>
</feature>
<dbReference type="InParanoid" id="A0A2V0NJD9"/>
<feature type="region of interest" description="Disordered" evidence="2">
    <location>
        <begin position="1"/>
        <end position="40"/>
    </location>
</feature>
<name>A0A2V0NJD9_9CHLO</name>
<feature type="domain" description="Fatty acid desaturase" evidence="4">
    <location>
        <begin position="203"/>
        <end position="317"/>
    </location>
</feature>
<keyword evidence="3" id="KW-0472">Membrane</keyword>
<evidence type="ECO:0000313" key="5">
    <source>
        <dbReference type="EMBL" id="GBF87321.1"/>
    </source>
</evidence>
<dbReference type="InterPro" id="IPR012171">
    <property type="entry name" value="Fatty_acid_desaturase"/>
</dbReference>
<evidence type="ECO:0000313" key="6">
    <source>
        <dbReference type="Proteomes" id="UP000247498"/>
    </source>
</evidence>
<dbReference type="InterPro" id="IPR005804">
    <property type="entry name" value="FA_desaturase_dom"/>
</dbReference>
<feature type="transmembrane region" description="Helical" evidence="3">
    <location>
        <begin position="110"/>
        <end position="129"/>
    </location>
</feature>
<dbReference type="PANTHER" id="PTHR19353">
    <property type="entry name" value="FATTY ACID DESATURASE 2"/>
    <property type="match status" value="1"/>
</dbReference>
<dbReference type="GO" id="GO:0008610">
    <property type="term" value="P:lipid biosynthetic process"/>
    <property type="evidence" value="ECO:0007669"/>
    <property type="project" value="UniProtKB-ARBA"/>
</dbReference>
<dbReference type="GO" id="GO:0016020">
    <property type="term" value="C:membrane"/>
    <property type="evidence" value="ECO:0007669"/>
    <property type="project" value="TreeGrafter"/>
</dbReference>
<dbReference type="Pfam" id="PF00487">
    <property type="entry name" value="FA_desaturase"/>
    <property type="match status" value="1"/>
</dbReference>
<dbReference type="EMBL" id="BDRX01000001">
    <property type="protein sequence ID" value="GBF87321.1"/>
    <property type="molecule type" value="Genomic_DNA"/>
</dbReference>
<comment type="caution">
    <text evidence="5">The sequence shown here is derived from an EMBL/GenBank/DDBJ whole genome shotgun (WGS) entry which is preliminary data.</text>
</comment>
<proteinExistence type="predicted"/>
<keyword evidence="3" id="KW-1133">Transmembrane helix</keyword>
<evidence type="ECO:0000256" key="3">
    <source>
        <dbReference type="SAM" id="Phobius"/>
    </source>
</evidence>
<dbReference type="OrthoDB" id="9980984at2759"/>
<keyword evidence="6" id="KW-1185">Reference proteome</keyword>
<evidence type="ECO:0000256" key="2">
    <source>
        <dbReference type="SAM" id="MobiDB-lite"/>
    </source>
</evidence>
<feature type="transmembrane region" description="Helical" evidence="3">
    <location>
        <begin position="76"/>
        <end position="98"/>
    </location>
</feature>
<protein>
    <submittedName>
        <fullName evidence="5">Beta-carotene ketolase</fullName>
    </submittedName>
</protein>
<keyword evidence="1" id="KW-0560">Oxidoreductase</keyword>
<dbReference type="Proteomes" id="UP000247498">
    <property type="component" value="Unassembled WGS sequence"/>
</dbReference>
<dbReference type="PANTHER" id="PTHR19353:SF19">
    <property type="entry name" value="DELTA(5) FATTY ACID DESATURASE C-RELATED"/>
    <property type="match status" value="1"/>
</dbReference>
<keyword evidence="3" id="KW-0812">Transmembrane</keyword>
<dbReference type="AlphaFoldDB" id="A0A2V0NJD9"/>
<gene>
    <name evidence="5" type="ORF">Rsub_00032</name>
</gene>
<dbReference type="STRING" id="307507.A0A2V0NJD9"/>
<dbReference type="GO" id="GO:0016717">
    <property type="term" value="F:oxidoreductase activity, acting on paired donors, with oxidation of a pair of donors resulting in the reduction of molecular oxygen to two molecules of water"/>
    <property type="evidence" value="ECO:0007669"/>
    <property type="project" value="TreeGrafter"/>
</dbReference>
<evidence type="ECO:0000259" key="4">
    <source>
        <dbReference type="Pfam" id="PF00487"/>
    </source>
</evidence>
<accession>A0A2V0NJD9</accession>
<reference evidence="5 6" key="1">
    <citation type="journal article" date="2018" name="Sci. Rep.">
        <title>Raphidocelis subcapitata (=Pseudokirchneriella subcapitata) provides an insight into genome evolution and environmental adaptations in the Sphaeropleales.</title>
        <authorList>
            <person name="Suzuki S."/>
            <person name="Yamaguchi H."/>
            <person name="Nakajima N."/>
            <person name="Kawachi M."/>
        </authorList>
    </citation>
    <scope>NUCLEOTIDE SEQUENCE [LARGE SCALE GENOMIC DNA]</scope>
    <source>
        <strain evidence="5 6">NIES-35</strain>
    </source>
</reference>
<organism evidence="5 6">
    <name type="scientific">Raphidocelis subcapitata</name>
    <dbReference type="NCBI Taxonomy" id="307507"/>
    <lineage>
        <taxon>Eukaryota</taxon>
        <taxon>Viridiplantae</taxon>
        <taxon>Chlorophyta</taxon>
        <taxon>core chlorophytes</taxon>
        <taxon>Chlorophyceae</taxon>
        <taxon>CS clade</taxon>
        <taxon>Sphaeropleales</taxon>
        <taxon>Selenastraceae</taxon>
        <taxon>Raphidocelis</taxon>
    </lineage>
</organism>
<feature type="transmembrane region" description="Helical" evidence="3">
    <location>
        <begin position="149"/>
        <end position="166"/>
    </location>
</feature>
<sequence>MGDSTPRSAAAAQLDEGAPAAAAPSGAASGSGAAADGAGDGAALEAWQRQYPMPTEQKGDPTAQFKALYTPPRNDAAGLAAAAAVIGGWALLFSHAMWGVVLAGPGRSPWWDVVGTFFALEFASAGLFITTHDAMHGTVCYRSRRLNDAVGWLAISLYAWFDYGMLHRKHWEHHGATGRPHSDPDFHRGNAALLPWFARFMWEYSTLLQFAKIFAWTMLLQSLGVQYANLVVYLAAAPILAAFRLFYFGTYLPHLPRDGQEEMGWQKSHSYDGGALAAFLQCYCFGYHLEHHRWPYAPWWDLPRCKAITRRLQAEGKMGRQPPGVQRLLWL</sequence>